<sequence length="248" mass="27930">MHMKKHYLFLALYMFVMGLGLIVTKHVFNTSYESEHFGQTFLPFMTILAVMSVIYGLRNKSTIALASTKKHGWLFILPFITITLLWILTMVDNANAGLMFILAMIDAILIGIAEEVAFRGIILGGLAQRIKPLYAVLLSAILFAALHLLNVLGGVTLSDVLNQMLSTFLMGIFLGAVYIYTRNIFYPIFFHFAWDYVFLNNGLGAVSFAPMLFIGTVVLEVLVIVWILWKMRHVQTLEPKSDVTAIKQ</sequence>
<reference evidence="3" key="2">
    <citation type="submission" date="2018-03" db="EMBL/GenBank/DDBJ databases">
        <authorList>
            <person name="Naushad S."/>
        </authorList>
    </citation>
    <scope>NUCLEOTIDE SEQUENCE</scope>
    <source>
        <strain evidence="4">SNUC 105</strain>
        <strain evidence="5">SNUC 1363</strain>
        <strain evidence="3">SNUC 505</strain>
    </source>
</reference>
<name>A0AAE5SYS4_STACR</name>
<feature type="transmembrane region" description="Helical" evidence="1">
    <location>
        <begin position="7"/>
        <end position="28"/>
    </location>
</feature>
<keyword evidence="1" id="KW-0472">Membrane</keyword>
<dbReference type="EMBL" id="PZBZ01000032">
    <property type="protein sequence ID" value="PTG13817.1"/>
    <property type="molecule type" value="Genomic_DNA"/>
</dbReference>
<proteinExistence type="predicted"/>
<protein>
    <submittedName>
        <fullName evidence="3">CPBP family intramembrane metalloprotease</fullName>
    </submittedName>
</protein>
<accession>A0AAE5SYS4</accession>
<evidence type="ECO:0000313" key="4">
    <source>
        <dbReference type="EMBL" id="PTG25966.1"/>
    </source>
</evidence>
<feature type="transmembrane region" description="Helical" evidence="1">
    <location>
        <begin position="70"/>
        <end position="88"/>
    </location>
</feature>
<comment type="caution">
    <text evidence="3">The sequence shown here is derived from an EMBL/GenBank/DDBJ whole genome shotgun (WGS) entry which is preliminary data.</text>
</comment>
<feature type="domain" description="CAAX prenyl protease 2/Lysostaphin resistance protein A-like" evidence="2">
    <location>
        <begin position="100"/>
        <end position="197"/>
    </location>
</feature>
<evidence type="ECO:0000259" key="2">
    <source>
        <dbReference type="Pfam" id="PF02517"/>
    </source>
</evidence>
<dbReference type="GO" id="GO:0080120">
    <property type="term" value="P:CAAX-box protein maturation"/>
    <property type="evidence" value="ECO:0007669"/>
    <property type="project" value="UniProtKB-ARBA"/>
</dbReference>
<evidence type="ECO:0000313" key="5">
    <source>
        <dbReference type="EMBL" id="PTG67627.1"/>
    </source>
</evidence>
<evidence type="ECO:0000313" key="7">
    <source>
        <dbReference type="Proteomes" id="UP000242144"/>
    </source>
</evidence>
<reference evidence="6 7" key="1">
    <citation type="journal article" date="2016" name="Front. Microbiol.">
        <title>Comprehensive Phylogenetic Analysis of Bovine Non-aureus Staphylococci Species Based on Whole-Genome Sequencing.</title>
        <authorList>
            <person name="Naushad S."/>
            <person name="Barkema H.W."/>
            <person name="Luby C."/>
            <person name="Condas L.A."/>
            <person name="Nobrega D.B."/>
            <person name="Carson D.A."/>
            <person name="De Buck J."/>
        </authorList>
    </citation>
    <scope>NUCLEOTIDE SEQUENCE [LARGE SCALE GENOMIC DNA]</scope>
    <source>
        <strain evidence="4 7">SNUC 105</strain>
        <strain evidence="5 6">SNUC 1363</strain>
        <strain evidence="3 8">SNUC 505</strain>
    </source>
</reference>
<feature type="transmembrane region" description="Helical" evidence="1">
    <location>
        <begin position="94"/>
        <end position="113"/>
    </location>
</feature>
<feature type="transmembrane region" description="Helical" evidence="1">
    <location>
        <begin position="40"/>
        <end position="58"/>
    </location>
</feature>
<keyword evidence="3" id="KW-0378">Hydrolase</keyword>
<dbReference type="AlphaFoldDB" id="A0AAE5SYS4"/>
<dbReference type="PANTHER" id="PTHR39430:SF1">
    <property type="entry name" value="PROTEASE"/>
    <property type="match status" value="1"/>
</dbReference>
<dbReference type="InterPro" id="IPR003675">
    <property type="entry name" value="Rce1/LyrA-like_dom"/>
</dbReference>
<keyword evidence="6" id="KW-1185">Reference proteome</keyword>
<keyword evidence="3" id="KW-0645">Protease</keyword>
<dbReference type="Proteomes" id="UP000242144">
    <property type="component" value="Unassembled WGS sequence"/>
</dbReference>
<keyword evidence="1" id="KW-1133">Transmembrane helix</keyword>
<evidence type="ECO:0000313" key="8">
    <source>
        <dbReference type="Proteomes" id="UP000242704"/>
    </source>
</evidence>
<dbReference type="EMBL" id="PZAO01000044">
    <property type="protein sequence ID" value="PTG67627.1"/>
    <property type="molecule type" value="Genomic_DNA"/>
</dbReference>
<evidence type="ECO:0000313" key="6">
    <source>
        <dbReference type="Proteomes" id="UP000242008"/>
    </source>
</evidence>
<gene>
    <name evidence="4" type="ORF">BU638_09740</name>
    <name evidence="3" type="ORF">BU653_06980</name>
    <name evidence="5" type="ORF">BU676_11595</name>
</gene>
<feature type="transmembrane region" description="Helical" evidence="1">
    <location>
        <begin position="202"/>
        <end position="229"/>
    </location>
</feature>
<keyword evidence="3" id="KW-0482">Metalloprotease</keyword>
<dbReference type="Proteomes" id="UP000242704">
    <property type="component" value="Unassembled WGS sequence"/>
</dbReference>
<dbReference type="EMBL" id="PZCM01000015">
    <property type="protein sequence ID" value="PTG25966.1"/>
    <property type="molecule type" value="Genomic_DNA"/>
</dbReference>
<dbReference type="PANTHER" id="PTHR39430">
    <property type="entry name" value="MEMBRANE-ASSOCIATED PROTEASE-RELATED"/>
    <property type="match status" value="1"/>
</dbReference>
<feature type="transmembrane region" description="Helical" evidence="1">
    <location>
        <begin position="133"/>
        <end position="152"/>
    </location>
</feature>
<dbReference type="Proteomes" id="UP000242008">
    <property type="component" value="Unassembled WGS sequence"/>
</dbReference>
<dbReference type="Pfam" id="PF02517">
    <property type="entry name" value="Rce1-like"/>
    <property type="match status" value="1"/>
</dbReference>
<dbReference type="GO" id="GO:0004175">
    <property type="term" value="F:endopeptidase activity"/>
    <property type="evidence" value="ECO:0007669"/>
    <property type="project" value="UniProtKB-ARBA"/>
</dbReference>
<evidence type="ECO:0000256" key="1">
    <source>
        <dbReference type="SAM" id="Phobius"/>
    </source>
</evidence>
<dbReference type="GO" id="GO:0008237">
    <property type="term" value="F:metallopeptidase activity"/>
    <property type="evidence" value="ECO:0007669"/>
    <property type="project" value="UniProtKB-KW"/>
</dbReference>
<organism evidence="3 8">
    <name type="scientific">Staphylococcus chromogenes</name>
    <name type="common">Staphylococcus hyicus subsp. chromogenes</name>
    <dbReference type="NCBI Taxonomy" id="46126"/>
    <lineage>
        <taxon>Bacteria</taxon>
        <taxon>Bacillati</taxon>
        <taxon>Bacillota</taxon>
        <taxon>Bacilli</taxon>
        <taxon>Bacillales</taxon>
        <taxon>Staphylococcaceae</taxon>
        <taxon>Staphylococcus</taxon>
    </lineage>
</organism>
<keyword evidence="1" id="KW-0812">Transmembrane</keyword>
<evidence type="ECO:0000313" key="3">
    <source>
        <dbReference type="EMBL" id="PTG13817.1"/>
    </source>
</evidence>